<dbReference type="GeneID" id="81596244"/>
<evidence type="ECO:0000313" key="2">
    <source>
        <dbReference type="Proteomes" id="UP001213681"/>
    </source>
</evidence>
<keyword evidence="2" id="KW-1185">Reference proteome</keyword>
<reference evidence="1" key="2">
    <citation type="journal article" date="2023" name="IMA Fungus">
        <title>Comparative genomic study of the Penicillium genus elucidates a diverse pangenome and 15 lateral gene transfer events.</title>
        <authorList>
            <person name="Petersen C."/>
            <person name="Sorensen T."/>
            <person name="Nielsen M.R."/>
            <person name="Sondergaard T.E."/>
            <person name="Sorensen J.L."/>
            <person name="Fitzpatrick D.A."/>
            <person name="Frisvad J.C."/>
            <person name="Nielsen K.L."/>
        </authorList>
    </citation>
    <scope>NUCLEOTIDE SEQUENCE</scope>
    <source>
        <strain evidence="1">IBT 16125</strain>
    </source>
</reference>
<organism evidence="1 2">
    <name type="scientific">Penicillium daleae</name>
    <dbReference type="NCBI Taxonomy" id="63821"/>
    <lineage>
        <taxon>Eukaryota</taxon>
        <taxon>Fungi</taxon>
        <taxon>Dikarya</taxon>
        <taxon>Ascomycota</taxon>
        <taxon>Pezizomycotina</taxon>
        <taxon>Eurotiomycetes</taxon>
        <taxon>Eurotiomycetidae</taxon>
        <taxon>Eurotiales</taxon>
        <taxon>Aspergillaceae</taxon>
        <taxon>Penicillium</taxon>
    </lineage>
</organism>
<reference evidence="1" key="1">
    <citation type="submission" date="2022-12" db="EMBL/GenBank/DDBJ databases">
        <authorList>
            <person name="Petersen C."/>
        </authorList>
    </citation>
    <scope>NUCLEOTIDE SEQUENCE</scope>
    <source>
        <strain evidence="1">IBT 16125</strain>
    </source>
</reference>
<comment type="caution">
    <text evidence="1">The sequence shown here is derived from an EMBL/GenBank/DDBJ whole genome shotgun (WGS) entry which is preliminary data.</text>
</comment>
<evidence type="ECO:0000313" key="1">
    <source>
        <dbReference type="EMBL" id="KAJ5461066.1"/>
    </source>
</evidence>
<protein>
    <submittedName>
        <fullName evidence="1">Uncharacterized protein</fullName>
    </submittedName>
</protein>
<name>A0AAD6CDZ1_9EURO</name>
<sequence length="77" mass="8774">MTTCMRQLRIMVIISEKGLKFCEGLKLFMYKSTPTDLIPGDAGEWPREVNHGTPDEAAFKMMEKTEGGKETVHKREV</sequence>
<dbReference type="AlphaFoldDB" id="A0AAD6CDZ1"/>
<dbReference type="EMBL" id="JAPVEA010000002">
    <property type="protein sequence ID" value="KAJ5461066.1"/>
    <property type="molecule type" value="Genomic_DNA"/>
</dbReference>
<dbReference type="RefSeq" id="XP_056770108.1">
    <property type="nucleotide sequence ID" value="XM_056906001.1"/>
</dbReference>
<proteinExistence type="predicted"/>
<dbReference type="Proteomes" id="UP001213681">
    <property type="component" value="Unassembled WGS sequence"/>
</dbReference>
<gene>
    <name evidence="1" type="ORF">N7458_002618</name>
</gene>
<accession>A0AAD6CDZ1</accession>